<dbReference type="Proteomes" id="UP000585474">
    <property type="component" value="Unassembled WGS sequence"/>
</dbReference>
<dbReference type="PANTHER" id="PTHR31099">
    <property type="entry name" value="OS06G0165300 PROTEIN"/>
    <property type="match status" value="1"/>
</dbReference>
<evidence type="ECO:0000256" key="1">
    <source>
        <dbReference type="SAM" id="Coils"/>
    </source>
</evidence>
<keyword evidence="1" id="KW-0175">Coiled coil</keyword>
<feature type="region of interest" description="Disordered" evidence="2">
    <location>
        <begin position="679"/>
        <end position="710"/>
    </location>
</feature>
<protein>
    <recommendedName>
        <fullName evidence="3">Transposase (putative) gypsy type domain-containing protein</fullName>
    </recommendedName>
</protein>
<evidence type="ECO:0000313" key="5">
    <source>
        <dbReference type="Proteomes" id="UP000585474"/>
    </source>
</evidence>
<dbReference type="InterPro" id="IPR007321">
    <property type="entry name" value="Transposase_28"/>
</dbReference>
<comment type="caution">
    <text evidence="4">The sequence shown here is derived from an EMBL/GenBank/DDBJ whole genome shotgun (WGS) entry which is preliminary data.</text>
</comment>
<dbReference type="AlphaFoldDB" id="A0A7J0DCF5"/>
<evidence type="ECO:0000313" key="4">
    <source>
        <dbReference type="EMBL" id="GFS31889.1"/>
    </source>
</evidence>
<evidence type="ECO:0000256" key="2">
    <source>
        <dbReference type="SAM" id="MobiDB-lite"/>
    </source>
</evidence>
<sequence>MEITRRGLSFGDVGRHHGGEIVLGARYSIINRRRLGVPSDDSSRGRDVRVSRSWGAPGKQRNKVPILSSIEEERFCQVFEKIGGGHFKISVILNSETFCKYFAPGRGKVSSSDDGTTGGEVGGEAEGDIRGESIATADHASESSHSIDVSRLGIPSREGSVELVGIIGEEMPFPHALDLDVKAIRGKESRPLRRLKLSELAKVVAQKAATLASKGVVISEGFETAFKKKALDDGSKVKQVAPLPEAKKTKTSSGVHEVPVRPPAVPREVSNLGRLFVAGSHFGIFPCHPQAIELRGALAEEKTKRKKAVEEIVAKNEVVAKLEARVAELEKSQNLANGRIITVFQELDDFLEAVRGSASSYFGDGFVFCKRQLAHQYPNLGLHLDDIEMDHDLLAQEEIEAEKRVTEDGGATEEEGTGEGEVAFYEVTFLAGLRLPIHPTIRRILNHYKICPAQLSPNAWRSVICSLARPRKNLLRGSPSNVKGWKKRFFFASENEWEFYPSMPIGNGIPRVPKKSCNKLPALTEVEAKRTTEVLGKVEPGGYFDVSKVLGSRTFNKHFAVGRMEISASGRDNITSGEEGEFRGSSREDSVEYLGAIRGDVGRIARTTFPDILDKTLLRSKSMSDSELLPKLRSDAMLARVGASIPIKKMGKKAVTEDAGKATPQLPLKGVVIQEKLPQKGDHAAKKGGLDSLKGKEAIPPPPPPKRFKSNKGAINTTLHTSMAGTSSSGNNLGSRSSMMSDASVARRLLNGAIPPTNKERAEVTELTSKLAKANELAIEEFKSSEDFKVTVTDSAATYFSEGFEFCKRRLLHQFPNLGVNVAIMEMDSGITKEEEATKEGEEGVNIRGVA</sequence>
<organism evidence="4 5">
    <name type="scientific">Actinidia rufa</name>
    <dbReference type="NCBI Taxonomy" id="165716"/>
    <lineage>
        <taxon>Eukaryota</taxon>
        <taxon>Viridiplantae</taxon>
        <taxon>Streptophyta</taxon>
        <taxon>Embryophyta</taxon>
        <taxon>Tracheophyta</taxon>
        <taxon>Spermatophyta</taxon>
        <taxon>Magnoliopsida</taxon>
        <taxon>eudicotyledons</taxon>
        <taxon>Gunneridae</taxon>
        <taxon>Pentapetalae</taxon>
        <taxon>asterids</taxon>
        <taxon>Ericales</taxon>
        <taxon>Actinidiaceae</taxon>
        <taxon>Actinidia</taxon>
    </lineage>
</organism>
<dbReference type="EMBL" id="BJWL01000153">
    <property type="protein sequence ID" value="GFS31889.1"/>
    <property type="molecule type" value="Genomic_DNA"/>
</dbReference>
<name>A0A7J0DCF5_9ERIC</name>
<dbReference type="PANTHER" id="PTHR31099:SF28">
    <property type="entry name" value="F5J5.12"/>
    <property type="match status" value="1"/>
</dbReference>
<feature type="coiled-coil region" evidence="1">
    <location>
        <begin position="305"/>
        <end position="339"/>
    </location>
</feature>
<proteinExistence type="predicted"/>
<evidence type="ECO:0000259" key="3">
    <source>
        <dbReference type="Pfam" id="PF04195"/>
    </source>
</evidence>
<feature type="compositionally biased region" description="Basic and acidic residues" evidence="2">
    <location>
        <begin position="41"/>
        <end position="50"/>
    </location>
</feature>
<feature type="region of interest" description="Disordered" evidence="2">
    <location>
        <begin position="36"/>
        <end position="57"/>
    </location>
</feature>
<feature type="region of interest" description="Disordered" evidence="2">
    <location>
        <begin position="106"/>
        <end position="128"/>
    </location>
</feature>
<feature type="domain" description="Transposase (putative) gypsy type" evidence="3">
    <location>
        <begin position="425"/>
        <end position="463"/>
    </location>
</feature>
<gene>
    <name evidence="4" type="ORF">Acr_00g0019770</name>
</gene>
<dbReference type="Pfam" id="PF04195">
    <property type="entry name" value="Transposase_28"/>
    <property type="match status" value="1"/>
</dbReference>
<accession>A0A7J0DCF5</accession>
<reference evidence="5" key="1">
    <citation type="submission" date="2019-07" db="EMBL/GenBank/DDBJ databases">
        <title>De Novo Assembly of kiwifruit Actinidia rufa.</title>
        <authorList>
            <person name="Sugita-Konishi S."/>
            <person name="Sato K."/>
            <person name="Mori E."/>
            <person name="Abe Y."/>
            <person name="Kisaki G."/>
            <person name="Hamano K."/>
            <person name="Suezawa K."/>
            <person name="Otani M."/>
            <person name="Fukuda T."/>
            <person name="Manabe T."/>
            <person name="Gomi K."/>
            <person name="Tabuchi M."/>
            <person name="Akimitsu K."/>
            <person name="Kataoka I."/>
        </authorList>
    </citation>
    <scope>NUCLEOTIDE SEQUENCE [LARGE SCALE GENOMIC DNA]</scope>
    <source>
        <strain evidence="5">cv. Fuchu</strain>
    </source>
</reference>
<keyword evidence="5" id="KW-1185">Reference proteome</keyword>
<feature type="compositionally biased region" description="Basic and acidic residues" evidence="2">
    <location>
        <begin position="679"/>
        <end position="697"/>
    </location>
</feature>